<dbReference type="Pfam" id="PF00126">
    <property type="entry name" value="HTH_1"/>
    <property type="match status" value="1"/>
</dbReference>
<dbReference type="InterPro" id="IPR000847">
    <property type="entry name" value="LysR_HTH_N"/>
</dbReference>
<dbReference type="PRINTS" id="PR00039">
    <property type="entry name" value="HTHLYSR"/>
</dbReference>
<dbReference type="SUPFAM" id="SSF46785">
    <property type="entry name" value="Winged helix' DNA-binding domain"/>
    <property type="match status" value="1"/>
</dbReference>
<dbReference type="InterPro" id="IPR058163">
    <property type="entry name" value="LysR-type_TF_proteobact-type"/>
</dbReference>
<name>A0A0G4JTT9_9GAMM</name>
<evidence type="ECO:0000256" key="4">
    <source>
        <dbReference type="ARBA" id="ARBA00023163"/>
    </source>
</evidence>
<dbReference type="InterPro" id="IPR036388">
    <property type="entry name" value="WH-like_DNA-bd_sf"/>
</dbReference>
<evidence type="ECO:0000256" key="3">
    <source>
        <dbReference type="ARBA" id="ARBA00023125"/>
    </source>
</evidence>
<reference evidence="7" key="1">
    <citation type="submission" date="2015-01" db="EMBL/GenBank/DDBJ databases">
        <authorList>
            <person name="Paterson Steve"/>
        </authorList>
    </citation>
    <scope>NUCLEOTIDE SEQUENCE [LARGE SCALE GENOMIC DNA]</scope>
    <source>
        <strain evidence="7">OBR1</strain>
    </source>
</reference>
<proteinExistence type="inferred from homology"/>
<dbReference type="Pfam" id="PF03466">
    <property type="entry name" value="LysR_substrate"/>
    <property type="match status" value="1"/>
</dbReference>
<dbReference type="EMBL" id="CGIG01000001">
    <property type="protein sequence ID" value="CPR15851.1"/>
    <property type="molecule type" value="Genomic_DNA"/>
</dbReference>
<dbReference type="SUPFAM" id="SSF53850">
    <property type="entry name" value="Periplasmic binding protein-like II"/>
    <property type="match status" value="1"/>
</dbReference>
<dbReference type="GO" id="GO:0003700">
    <property type="term" value="F:DNA-binding transcription factor activity"/>
    <property type="evidence" value="ECO:0007669"/>
    <property type="project" value="InterPro"/>
</dbReference>
<dbReference type="Gene3D" id="3.40.190.290">
    <property type="match status" value="1"/>
</dbReference>
<keyword evidence="2" id="KW-0805">Transcription regulation</keyword>
<evidence type="ECO:0000313" key="7">
    <source>
        <dbReference type="Proteomes" id="UP000044377"/>
    </source>
</evidence>
<gene>
    <name evidence="6" type="ORF">BN1221_01751c</name>
</gene>
<dbReference type="InterPro" id="IPR036390">
    <property type="entry name" value="WH_DNA-bd_sf"/>
</dbReference>
<comment type="similarity">
    <text evidence="1">Belongs to the LysR transcriptional regulatory family.</text>
</comment>
<protein>
    <submittedName>
        <fullName evidence="6">Transcriptional regulator</fullName>
    </submittedName>
</protein>
<dbReference type="PANTHER" id="PTHR30537:SF3">
    <property type="entry name" value="TRANSCRIPTIONAL REGULATORY PROTEIN"/>
    <property type="match status" value="1"/>
</dbReference>
<dbReference type="Proteomes" id="UP000044377">
    <property type="component" value="Unassembled WGS sequence"/>
</dbReference>
<evidence type="ECO:0000313" key="6">
    <source>
        <dbReference type="EMBL" id="CPR15851.1"/>
    </source>
</evidence>
<keyword evidence="7" id="KW-1185">Reference proteome</keyword>
<evidence type="ECO:0000259" key="5">
    <source>
        <dbReference type="PROSITE" id="PS50931"/>
    </source>
</evidence>
<evidence type="ECO:0000256" key="2">
    <source>
        <dbReference type="ARBA" id="ARBA00023015"/>
    </source>
</evidence>
<dbReference type="STRING" id="1109412.BN1221_01751c"/>
<accession>A0A0G4JTT9</accession>
<dbReference type="PANTHER" id="PTHR30537">
    <property type="entry name" value="HTH-TYPE TRANSCRIPTIONAL REGULATOR"/>
    <property type="match status" value="1"/>
</dbReference>
<keyword evidence="4" id="KW-0804">Transcription</keyword>
<feature type="domain" description="HTH lysR-type" evidence="5">
    <location>
        <begin position="1"/>
        <end position="58"/>
    </location>
</feature>
<dbReference type="AlphaFoldDB" id="A0A0G4JTT9"/>
<dbReference type="RefSeq" id="WP_048636978.1">
    <property type="nucleotide sequence ID" value="NZ_CGIG01000001.1"/>
</dbReference>
<dbReference type="GO" id="GO:0006351">
    <property type="term" value="P:DNA-templated transcription"/>
    <property type="evidence" value="ECO:0007669"/>
    <property type="project" value="TreeGrafter"/>
</dbReference>
<dbReference type="PROSITE" id="PS50931">
    <property type="entry name" value="HTH_LYSR"/>
    <property type="match status" value="1"/>
</dbReference>
<keyword evidence="3" id="KW-0238">DNA-binding</keyword>
<dbReference type="InterPro" id="IPR005119">
    <property type="entry name" value="LysR_subst-bd"/>
</dbReference>
<organism evidence="6 7">
    <name type="scientific">Brenneria goodwinii</name>
    <dbReference type="NCBI Taxonomy" id="1109412"/>
    <lineage>
        <taxon>Bacteria</taxon>
        <taxon>Pseudomonadati</taxon>
        <taxon>Pseudomonadota</taxon>
        <taxon>Gammaproteobacteria</taxon>
        <taxon>Enterobacterales</taxon>
        <taxon>Pectobacteriaceae</taxon>
        <taxon>Brenneria</taxon>
    </lineage>
</organism>
<dbReference type="Gene3D" id="1.10.10.10">
    <property type="entry name" value="Winged helix-like DNA-binding domain superfamily/Winged helix DNA-binding domain"/>
    <property type="match status" value="1"/>
</dbReference>
<sequence>MNWDNARYLLAVARTGSLRAAAASLGVDQATVARRLRSLEQELNAPLFNRSPEGYRLTDSGKQLLPDIEQMEAAAATIERKSMGMNASLAGKVHIASTDSLARCFLLPALRELKQTSPNITVTLSTSPGVVDIRRGEADLAVRSARPTDSNLIIRRLATFQLGLYASEEYVSRLGQPVPGNAFSGHDLVMFSQEAVPQYWQMLCGEPLTNGRIVLETTSQWMYIEALRQGQGIGMMAREIMQRCCPELINVMPARSEPADIWLVVNPDVWSAGRVQATIAAITASFKTQKPHRVCHANE</sequence>
<dbReference type="GO" id="GO:0043565">
    <property type="term" value="F:sequence-specific DNA binding"/>
    <property type="evidence" value="ECO:0007669"/>
    <property type="project" value="TreeGrafter"/>
</dbReference>
<evidence type="ECO:0000256" key="1">
    <source>
        <dbReference type="ARBA" id="ARBA00009437"/>
    </source>
</evidence>
<dbReference type="OrthoDB" id="570111at2"/>